<dbReference type="EMBL" id="VLKF01000001">
    <property type="protein sequence ID" value="TWH72594.1"/>
    <property type="molecule type" value="Genomic_DNA"/>
</dbReference>
<dbReference type="InterPro" id="IPR003959">
    <property type="entry name" value="ATPase_AAA_core"/>
</dbReference>
<keyword evidence="4" id="KW-1185">Reference proteome</keyword>
<reference evidence="3 4" key="1">
    <citation type="submission" date="2019-07" db="EMBL/GenBank/DDBJ databases">
        <title>R&amp;d 2014.</title>
        <authorList>
            <person name="Klenk H.-P."/>
        </authorList>
    </citation>
    <scope>NUCLEOTIDE SEQUENCE [LARGE SCALE GENOMIC DNA]</scope>
    <source>
        <strain evidence="3 4">DSM 45764</strain>
    </source>
</reference>
<evidence type="ECO:0000259" key="1">
    <source>
        <dbReference type="Pfam" id="PF13304"/>
    </source>
</evidence>
<dbReference type="GO" id="GO:0005524">
    <property type="term" value="F:ATP binding"/>
    <property type="evidence" value="ECO:0007669"/>
    <property type="project" value="InterPro"/>
</dbReference>
<dbReference type="Gene3D" id="3.40.50.300">
    <property type="entry name" value="P-loop containing nucleotide triphosphate hydrolases"/>
    <property type="match status" value="1"/>
</dbReference>
<sequence length="481" mass="53705">MPVRIERLWFAGIKSFDATQSLTFQGLNLIYGPNSSGKSSIFQALLLLKQSVQRAYAAEPGVLEFRSGVADLGGFRTFVHGHDVSKAITVGLSLTQVRTPAPRFFGHRVSVELKFGMRSAADREPSLLQITVGDDTDIKFAFDRQFGEMRLADAASSAALINKWSSVYEDQARHRGRNEPLPTDADRRWLREWVRKHGCQLAGWLPYWSPAEYGRGKPGRPFGGSFDAPRYDYLQSLLYWWQSWSSGFAFELYQMLEDLVYVGPLREFPRRVATEASDAIGVGVRGERLVLHLARHGELVDQVNDAFRELEIPYRLKVDQVQSEAVQDALGDVAIAILSDVRTGVDVSPADVGFGLSQVLPVIVQLLGNTNSIILVEQPEIHLHPKVQSRLADVLIKSAVRGKNQVVVETHSEHILLRAQRRMRERQTAGFRAGSLGVQYVSSVEGRGVVQSLRVAADGSLLDPWPDGFFDERFEDLFATI</sequence>
<dbReference type="Pfam" id="PF13476">
    <property type="entry name" value="AAA_23"/>
    <property type="match status" value="1"/>
</dbReference>
<evidence type="ECO:0000313" key="3">
    <source>
        <dbReference type="EMBL" id="TWH72594.1"/>
    </source>
</evidence>
<dbReference type="InterPro" id="IPR027417">
    <property type="entry name" value="P-loop_NTPase"/>
</dbReference>
<accession>A0A562IPR9</accession>
<gene>
    <name evidence="3" type="ORF">JD78_01110</name>
</gene>
<feature type="domain" description="ATPase AAA-type core" evidence="1">
    <location>
        <begin position="317"/>
        <end position="416"/>
    </location>
</feature>
<proteinExistence type="predicted"/>
<dbReference type="Pfam" id="PF13304">
    <property type="entry name" value="AAA_21"/>
    <property type="match status" value="1"/>
</dbReference>
<dbReference type="AlphaFoldDB" id="A0A562IPR9"/>
<organism evidence="3 4">
    <name type="scientific">Modestobacter roseus</name>
    <dbReference type="NCBI Taxonomy" id="1181884"/>
    <lineage>
        <taxon>Bacteria</taxon>
        <taxon>Bacillati</taxon>
        <taxon>Actinomycetota</taxon>
        <taxon>Actinomycetes</taxon>
        <taxon>Geodermatophilales</taxon>
        <taxon>Geodermatophilaceae</taxon>
        <taxon>Modestobacter</taxon>
    </lineage>
</organism>
<feature type="domain" description="Rad50/SbcC-type AAA" evidence="2">
    <location>
        <begin position="12"/>
        <end position="47"/>
    </location>
</feature>
<dbReference type="PANTHER" id="PTHR43581">
    <property type="entry name" value="ATP/GTP PHOSPHATASE"/>
    <property type="match status" value="1"/>
</dbReference>
<dbReference type="InterPro" id="IPR051396">
    <property type="entry name" value="Bact_Antivir_Def_Nuclease"/>
</dbReference>
<dbReference type="Proteomes" id="UP000321490">
    <property type="component" value="Unassembled WGS sequence"/>
</dbReference>
<evidence type="ECO:0000313" key="4">
    <source>
        <dbReference type="Proteomes" id="UP000321490"/>
    </source>
</evidence>
<comment type="caution">
    <text evidence="3">The sequence shown here is derived from an EMBL/GenBank/DDBJ whole genome shotgun (WGS) entry which is preliminary data.</text>
</comment>
<name>A0A562IPR9_9ACTN</name>
<evidence type="ECO:0000259" key="2">
    <source>
        <dbReference type="Pfam" id="PF13476"/>
    </source>
</evidence>
<dbReference type="RefSeq" id="WP_153362549.1">
    <property type="nucleotide sequence ID" value="NZ_ML762582.1"/>
</dbReference>
<dbReference type="SUPFAM" id="SSF52540">
    <property type="entry name" value="P-loop containing nucleoside triphosphate hydrolases"/>
    <property type="match status" value="1"/>
</dbReference>
<dbReference type="InterPro" id="IPR014592">
    <property type="entry name" value="P-loop_UCP034888"/>
</dbReference>
<protein>
    <submittedName>
        <fullName evidence="3">Putative AbiEii toxin of type IV toxin-antitoxin system</fullName>
    </submittedName>
</protein>
<dbReference type="GO" id="GO:0016887">
    <property type="term" value="F:ATP hydrolysis activity"/>
    <property type="evidence" value="ECO:0007669"/>
    <property type="project" value="InterPro"/>
</dbReference>
<dbReference type="InterPro" id="IPR038729">
    <property type="entry name" value="Rad50/SbcC_AAA"/>
</dbReference>
<dbReference type="PANTHER" id="PTHR43581:SF2">
    <property type="entry name" value="EXCINUCLEASE ATPASE SUBUNIT"/>
    <property type="match status" value="1"/>
</dbReference>
<dbReference type="OrthoDB" id="3237462at2"/>
<dbReference type="PIRSF" id="PIRSF034888">
    <property type="entry name" value="P-loop_UCP034888"/>
    <property type="match status" value="1"/>
</dbReference>